<keyword evidence="4" id="KW-0888">Threonine protease</keyword>
<dbReference type="GO" id="GO:0005737">
    <property type="term" value="C:cytoplasm"/>
    <property type="evidence" value="ECO:0007669"/>
    <property type="project" value="UniProtKB-SubCell"/>
</dbReference>
<keyword evidence="2 8" id="KW-0963">Cytoplasm</keyword>
<evidence type="ECO:0000256" key="1">
    <source>
        <dbReference type="ARBA" id="ARBA00001198"/>
    </source>
</evidence>
<dbReference type="GO" id="GO:0051603">
    <property type="term" value="P:proteolysis involved in protein catabolic process"/>
    <property type="evidence" value="ECO:0007669"/>
    <property type="project" value="InterPro"/>
</dbReference>
<evidence type="ECO:0000256" key="8">
    <source>
        <dbReference type="RuleBase" id="RU004203"/>
    </source>
</evidence>
<keyword evidence="11" id="KW-1185">Reference proteome</keyword>
<dbReference type="Proteomes" id="UP000054937">
    <property type="component" value="Unassembled WGS sequence"/>
</dbReference>
<dbReference type="PROSITE" id="PS00854">
    <property type="entry name" value="PROTEASOME_BETA_1"/>
    <property type="match status" value="1"/>
</dbReference>
<evidence type="ECO:0000313" key="11">
    <source>
        <dbReference type="Proteomes" id="UP000054937"/>
    </source>
</evidence>
<keyword evidence="3" id="KW-0645">Protease</keyword>
<comment type="caution">
    <text evidence="10">The sequence shown here is derived from an EMBL/GenBank/DDBJ whole genome shotgun (WGS) entry which is preliminary data.</text>
</comment>
<evidence type="ECO:0000313" key="10">
    <source>
        <dbReference type="EMBL" id="KRX04132.1"/>
    </source>
</evidence>
<accession>A0A0V0QPP8</accession>
<dbReference type="GO" id="GO:0019774">
    <property type="term" value="C:proteasome core complex, beta-subunit complex"/>
    <property type="evidence" value="ECO:0007669"/>
    <property type="project" value="UniProtKB-ARBA"/>
</dbReference>
<evidence type="ECO:0000256" key="5">
    <source>
        <dbReference type="ARBA" id="ARBA00022801"/>
    </source>
</evidence>
<reference evidence="10 11" key="1">
    <citation type="journal article" date="2015" name="Sci. Rep.">
        <title>Genome of the facultative scuticociliatosis pathogen Pseudocohnilembus persalinus provides insight into its virulence through horizontal gene transfer.</title>
        <authorList>
            <person name="Xiong J."/>
            <person name="Wang G."/>
            <person name="Cheng J."/>
            <person name="Tian M."/>
            <person name="Pan X."/>
            <person name="Warren A."/>
            <person name="Jiang C."/>
            <person name="Yuan D."/>
            <person name="Miao W."/>
        </authorList>
    </citation>
    <scope>NUCLEOTIDE SEQUENCE [LARGE SCALE GENOMIC DNA]</scope>
    <source>
        <strain evidence="10">36N120E</strain>
    </source>
</reference>
<dbReference type="OMA" id="TFIYGYC"/>
<dbReference type="InterPro" id="IPR016050">
    <property type="entry name" value="Proteasome_bsu_CS"/>
</dbReference>
<gene>
    <name evidence="10" type="ORF">PPERSA_08347</name>
</gene>
<feature type="region of interest" description="Disordered" evidence="9">
    <location>
        <begin position="1"/>
        <end position="22"/>
    </location>
</feature>
<evidence type="ECO:0000256" key="6">
    <source>
        <dbReference type="ARBA" id="ARBA00022942"/>
    </source>
</evidence>
<dbReference type="OrthoDB" id="7854943at2759"/>
<dbReference type="GO" id="GO:0005634">
    <property type="term" value="C:nucleus"/>
    <property type="evidence" value="ECO:0007669"/>
    <property type="project" value="UniProtKB-SubCell"/>
</dbReference>
<dbReference type="InParanoid" id="A0A0V0QPP8"/>
<proteinExistence type="inferred from homology"/>
<dbReference type="SUPFAM" id="SSF56235">
    <property type="entry name" value="N-terminal nucleophile aminohydrolases (Ntn hydrolases)"/>
    <property type="match status" value="1"/>
</dbReference>
<dbReference type="Gene3D" id="3.60.20.10">
    <property type="entry name" value="Glutamine Phosphoribosylpyrophosphate, subunit 1, domain 1"/>
    <property type="match status" value="1"/>
</dbReference>
<evidence type="ECO:0000256" key="9">
    <source>
        <dbReference type="SAM" id="MobiDB-lite"/>
    </source>
</evidence>
<dbReference type="GO" id="GO:0004298">
    <property type="term" value="F:threonine-type endopeptidase activity"/>
    <property type="evidence" value="ECO:0007669"/>
    <property type="project" value="UniProtKB-KW"/>
</dbReference>
<dbReference type="EMBL" id="LDAU01000121">
    <property type="protein sequence ID" value="KRX04132.1"/>
    <property type="molecule type" value="Genomic_DNA"/>
</dbReference>
<protein>
    <recommendedName>
        <fullName evidence="8">Proteasome subunit beta</fullName>
    </recommendedName>
</protein>
<dbReference type="AlphaFoldDB" id="A0A0V0QPP8"/>
<dbReference type="CDD" id="cd03762">
    <property type="entry name" value="proteasome_beta_type_6"/>
    <property type="match status" value="1"/>
</dbReference>
<keyword evidence="6 8" id="KW-0647">Proteasome</keyword>
<comment type="subcellular location">
    <subcellularLocation>
        <location evidence="8">Cytoplasm</location>
    </subcellularLocation>
    <subcellularLocation>
        <location evidence="8">Nucleus</location>
    </subcellularLocation>
</comment>
<name>A0A0V0QPP8_PSEPJ</name>
<dbReference type="PANTHER" id="PTHR32194:SF0">
    <property type="entry name" value="ATP-DEPENDENT PROTEASE SUBUNIT HSLV"/>
    <property type="match status" value="1"/>
</dbReference>
<comment type="similarity">
    <text evidence="8">Belongs to the peptidase T1B family.</text>
</comment>
<dbReference type="PROSITE" id="PS51476">
    <property type="entry name" value="PROTEASOME_BETA_2"/>
    <property type="match status" value="1"/>
</dbReference>
<keyword evidence="5" id="KW-0378">Hydrolase</keyword>
<sequence>MDTITQPSLRQQQTQDRQEDSTGTTIVALSYNGGVIVAADTRTSSGSYVSSRVTDKLDYVHDRIYCLRSGSAADTQTLAKYVRYYTNMHSVELNKLPHVKTIAQCFGNFMYEYKDVMSASIIVAGWDPYNGGQVFSVPPGGSVMKSEYALGGSGSGYIQSLVDDNFKTNMSHQEARELAIKAVSHAKKRDGSSGGCVRLVNITKDSVDREFFDYNGLKIKD</sequence>
<evidence type="ECO:0000256" key="3">
    <source>
        <dbReference type="ARBA" id="ARBA00022670"/>
    </source>
</evidence>
<comment type="function">
    <text evidence="8">Component of the proteasome, a multicatalytic proteinase complex which is characterized by its ability to cleave peptides with Arg, Phe, Tyr, Leu, and Glu adjacent to the leaving group at neutral or slightly basic pH. The proteasome has an ATP-dependent proteolytic activity.</text>
</comment>
<dbReference type="PRINTS" id="PR00141">
    <property type="entry name" value="PROTEASOME"/>
</dbReference>
<keyword evidence="8" id="KW-0539">Nucleus</keyword>
<comment type="subunit">
    <text evidence="8">Component of the proteasome complex.</text>
</comment>
<dbReference type="InterPro" id="IPR001353">
    <property type="entry name" value="Proteasome_sua/b"/>
</dbReference>
<dbReference type="FunCoup" id="A0A0V0QPP8">
    <property type="interactions" value="415"/>
</dbReference>
<evidence type="ECO:0000256" key="7">
    <source>
        <dbReference type="PIRSR" id="PIRSR600243-1"/>
    </source>
</evidence>
<evidence type="ECO:0000256" key="2">
    <source>
        <dbReference type="ARBA" id="ARBA00022490"/>
    </source>
</evidence>
<organism evidence="10 11">
    <name type="scientific">Pseudocohnilembus persalinus</name>
    <name type="common">Ciliate</name>
    <dbReference type="NCBI Taxonomy" id="266149"/>
    <lineage>
        <taxon>Eukaryota</taxon>
        <taxon>Sar</taxon>
        <taxon>Alveolata</taxon>
        <taxon>Ciliophora</taxon>
        <taxon>Intramacronucleata</taxon>
        <taxon>Oligohymenophorea</taxon>
        <taxon>Scuticociliatia</taxon>
        <taxon>Philasterida</taxon>
        <taxon>Pseudocohnilembidae</taxon>
        <taxon>Pseudocohnilembus</taxon>
    </lineage>
</organism>
<comment type="catalytic activity">
    <reaction evidence="1">
        <text>Cleavage of peptide bonds with very broad specificity.</text>
        <dbReference type="EC" id="3.4.25.1"/>
    </reaction>
</comment>
<dbReference type="InterPro" id="IPR029055">
    <property type="entry name" value="Ntn_hydrolases_N"/>
</dbReference>
<dbReference type="Pfam" id="PF00227">
    <property type="entry name" value="Proteasome"/>
    <property type="match status" value="1"/>
</dbReference>
<feature type="active site" description="Nucleophile" evidence="7">
    <location>
        <position position="24"/>
    </location>
</feature>
<evidence type="ECO:0000256" key="4">
    <source>
        <dbReference type="ARBA" id="ARBA00022698"/>
    </source>
</evidence>
<dbReference type="PANTHER" id="PTHR32194">
    <property type="entry name" value="METALLOPROTEASE TLDD"/>
    <property type="match status" value="1"/>
</dbReference>
<dbReference type="InterPro" id="IPR000243">
    <property type="entry name" value="Pept_T1A_subB"/>
</dbReference>
<dbReference type="InterPro" id="IPR023333">
    <property type="entry name" value="Proteasome_suB-type"/>
</dbReference>